<name>A0A2H0RJX3_9BACT</name>
<comment type="caution">
    <text evidence="1">The sequence shown here is derived from an EMBL/GenBank/DDBJ whole genome shotgun (WGS) entry which is preliminary data.</text>
</comment>
<dbReference type="Proteomes" id="UP000230833">
    <property type="component" value="Unassembled WGS sequence"/>
</dbReference>
<evidence type="ECO:0000313" key="1">
    <source>
        <dbReference type="EMBL" id="PIR46793.1"/>
    </source>
</evidence>
<proteinExistence type="predicted"/>
<reference evidence="1 2" key="1">
    <citation type="submission" date="2017-09" db="EMBL/GenBank/DDBJ databases">
        <title>Depth-based differentiation of microbial function through sediment-hosted aquifers and enrichment of novel symbionts in the deep terrestrial subsurface.</title>
        <authorList>
            <person name="Probst A.J."/>
            <person name="Ladd B."/>
            <person name="Jarett J.K."/>
            <person name="Geller-Mcgrath D.E."/>
            <person name="Sieber C.M."/>
            <person name="Emerson J.B."/>
            <person name="Anantharaman K."/>
            <person name="Thomas B.C."/>
            <person name="Malmstrom R."/>
            <person name="Stieglmeier M."/>
            <person name="Klingl A."/>
            <person name="Woyke T."/>
            <person name="Ryan C.M."/>
            <person name="Banfield J.F."/>
        </authorList>
    </citation>
    <scope>NUCLEOTIDE SEQUENCE [LARGE SCALE GENOMIC DNA]</scope>
    <source>
        <strain evidence="1">CG10_big_fil_rev_8_21_14_0_10_45_14</strain>
    </source>
</reference>
<evidence type="ECO:0000313" key="2">
    <source>
        <dbReference type="Proteomes" id="UP000230833"/>
    </source>
</evidence>
<gene>
    <name evidence="1" type="ORF">COV07_02320</name>
</gene>
<accession>A0A2H0RJX3</accession>
<dbReference type="AlphaFoldDB" id="A0A2H0RJX3"/>
<sequence>MKAQDTASEMGVPLSAVVNEQLRQFVVDRSLTFRAPLVPNGKTARILRKRLLDIDKGKNIVGPFRTAKEADEWLDG</sequence>
<organism evidence="1 2">
    <name type="scientific">Candidatus Vogelbacteria bacterium CG10_big_fil_rev_8_21_14_0_10_45_14</name>
    <dbReference type="NCBI Taxonomy" id="1975042"/>
    <lineage>
        <taxon>Bacteria</taxon>
        <taxon>Candidatus Vogeliibacteriota</taxon>
    </lineage>
</organism>
<dbReference type="EMBL" id="PCYL01000028">
    <property type="protein sequence ID" value="PIR46793.1"/>
    <property type="molecule type" value="Genomic_DNA"/>
</dbReference>
<protein>
    <recommendedName>
        <fullName evidence="3">Type II toxin-antitoxin system antitoxin, RelB/DinJ family</fullName>
    </recommendedName>
</protein>
<evidence type="ECO:0008006" key="3">
    <source>
        <dbReference type="Google" id="ProtNLM"/>
    </source>
</evidence>